<comment type="caution">
    <text evidence="9">The sequence shown here is derived from an EMBL/GenBank/DDBJ whole genome shotgun (WGS) entry which is preliminary data.</text>
</comment>
<evidence type="ECO:0000313" key="9">
    <source>
        <dbReference type="EMBL" id="KAK8775842.1"/>
    </source>
</evidence>
<dbReference type="GO" id="GO:0008270">
    <property type="term" value="F:zinc ion binding"/>
    <property type="evidence" value="ECO:0007669"/>
    <property type="project" value="UniProtKB-KW"/>
</dbReference>
<evidence type="ECO:0000256" key="5">
    <source>
        <dbReference type="ARBA" id="ARBA00022771"/>
    </source>
</evidence>
<reference evidence="9 10" key="1">
    <citation type="journal article" date="2023" name="Arcadia Sci">
        <title>De novo assembly of a long-read Amblyomma americanum tick genome.</title>
        <authorList>
            <person name="Chou S."/>
            <person name="Poskanzer K.E."/>
            <person name="Rollins M."/>
            <person name="Thuy-Boun P.S."/>
        </authorList>
    </citation>
    <scope>NUCLEOTIDE SEQUENCE [LARGE SCALE GENOMIC DNA]</scope>
    <source>
        <strain evidence="9">F_SG_1</strain>
        <tissue evidence="9">Salivary glands</tissue>
    </source>
</reference>
<gene>
    <name evidence="9" type="ORF">V5799_030812</name>
</gene>
<dbReference type="InterPro" id="IPR037252">
    <property type="entry name" value="Mib_Herc2_sf"/>
</dbReference>
<sequence length="284" mass="31240">MGDKHNLEHAFLRFDEPGATGVKVPPRRDSVKVQVHGIFEGAKVVRGAHWKWADQDGGIGTVGTVLSITDWGDGTVRSEARVQWPRGVVNSYRLGHNADVDLKCTEPALGGSFYRDHMPLIAPVKVRTTSESGSPEFCEGDRVTVTLDADCFRLLQDGHGGWNFRMEEIIDKLGTVQNVDKDGDVRVSFGSTLRWTINPVALTKLPVFHPGDTVTVIDDLPRMKKLQDGHGGYVESMRTCPGQTGAVMKVFRSHDVKVFLSGTAWTFNPLCLTLLARRSDGDLS</sequence>
<keyword evidence="10" id="KW-1185">Reference proteome</keyword>
<dbReference type="Pfam" id="PF06701">
    <property type="entry name" value="MIB_HERC2"/>
    <property type="match status" value="1"/>
</dbReference>
<evidence type="ECO:0000313" key="10">
    <source>
        <dbReference type="Proteomes" id="UP001321473"/>
    </source>
</evidence>
<dbReference type="PANTHER" id="PTHR24202">
    <property type="entry name" value="E3 UBIQUITIN-PROTEIN LIGASE MIB2"/>
    <property type="match status" value="1"/>
</dbReference>
<dbReference type="GO" id="GO:0005737">
    <property type="term" value="C:cytoplasm"/>
    <property type="evidence" value="ECO:0007669"/>
    <property type="project" value="TreeGrafter"/>
</dbReference>
<dbReference type="GO" id="GO:0016567">
    <property type="term" value="P:protein ubiquitination"/>
    <property type="evidence" value="ECO:0007669"/>
    <property type="project" value="InterPro"/>
</dbReference>
<evidence type="ECO:0000256" key="2">
    <source>
        <dbReference type="ARBA" id="ARBA00022679"/>
    </source>
</evidence>
<dbReference type="AlphaFoldDB" id="A0AAQ4EM06"/>
<comment type="pathway">
    <text evidence="1">Protein modification; protein ubiquitination.</text>
</comment>
<keyword evidence="3" id="KW-0479">Metal-binding</keyword>
<evidence type="ECO:0000256" key="4">
    <source>
        <dbReference type="ARBA" id="ARBA00022737"/>
    </source>
</evidence>
<dbReference type="PANTHER" id="PTHR24202:SF4">
    <property type="entry name" value="E3 UBIQUITIN-PROTEIN LIGASE MIB2-RELATED"/>
    <property type="match status" value="1"/>
</dbReference>
<protein>
    <recommendedName>
        <fullName evidence="8">MIB/HERC2 domain-containing protein</fullName>
    </recommendedName>
</protein>
<proteinExistence type="predicted"/>
<dbReference type="Gene3D" id="2.30.30.40">
    <property type="entry name" value="SH3 Domains"/>
    <property type="match status" value="1"/>
</dbReference>
<evidence type="ECO:0000256" key="6">
    <source>
        <dbReference type="ARBA" id="ARBA00022786"/>
    </source>
</evidence>
<dbReference type="Proteomes" id="UP001321473">
    <property type="component" value="Unassembled WGS sequence"/>
</dbReference>
<evidence type="ECO:0000256" key="3">
    <source>
        <dbReference type="ARBA" id="ARBA00022723"/>
    </source>
</evidence>
<dbReference type="EMBL" id="JARKHS020013647">
    <property type="protein sequence ID" value="KAK8775842.1"/>
    <property type="molecule type" value="Genomic_DNA"/>
</dbReference>
<keyword evidence="6" id="KW-0833">Ubl conjugation pathway</keyword>
<accession>A0AAQ4EM06</accession>
<dbReference type="InterPro" id="IPR040847">
    <property type="entry name" value="SH3_15"/>
</dbReference>
<dbReference type="InterPro" id="IPR010606">
    <property type="entry name" value="Mib_Herc2"/>
</dbReference>
<evidence type="ECO:0000256" key="1">
    <source>
        <dbReference type="ARBA" id="ARBA00004906"/>
    </source>
</evidence>
<keyword evidence="4" id="KW-0677">Repeat</keyword>
<dbReference type="Pfam" id="PF18346">
    <property type="entry name" value="SH3_15"/>
    <property type="match status" value="2"/>
</dbReference>
<dbReference type="SUPFAM" id="SSF159034">
    <property type="entry name" value="Mib/herc2 domain-like"/>
    <property type="match status" value="1"/>
</dbReference>
<name>A0AAQ4EM06_AMBAM</name>
<dbReference type="PROSITE" id="PS51416">
    <property type="entry name" value="MIB_HERC2"/>
    <property type="match status" value="1"/>
</dbReference>
<organism evidence="9 10">
    <name type="scientific">Amblyomma americanum</name>
    <name type="common">Lone star tick</name>
    <dbReference type="NCBI Taxonomy" id="6943"/>
    <lineage>
        <taxon>Eukaryota</taxon>
        <taxon>Metazoa</taxon>
        <taxon>Ecdysozoa</taxon>
        <taxon>Arthropoda</taxon>
        <taxon>Chelicerata</taxon>
        <taxon>Arachnida</taxon>
        <taxon>Acari</taxon>
        <taxon>Parasitiformes</taxon>
        <taxon>Ixodida</taxon>
        <taxon>Ixodoidea</taxon>
        <taxon>Ixodidae</taxon>
        <taxon>Amblyomminae</taxon>
        <taxon>Amblyomma</taxon>
    </lineage>
</organism>
<evidence type="ECO:0000256" key="7">
    <source>
        <dbReference type="ARBA" id="ARBA00022833"/>
    </source>
</evidence>
<evidence type="ECO:0000259" key="8">
    <source>
        <dbReference type="PROSITE" id="PS51416"/>
    </source>
</evidence>
<keyword evidence="2" id="KW-0808">Transferase</keyword>
<feature type="domain" description="MIB/HERC2" evidence="8">
    <location>
        <begin position="30"/>
        <end position="108"/>
    </location>
</feature>
<keyword evidence="5" id="KW-0863">Zinc-finger</keyword>
<dbReference type="GO" id="GO:0004842">
    <property type="term" value="F:ubiquitin-protein transferase activity"/>
    <property type="evidence" value="ECO:0007669"/>
    <property type="project" value="InterPro"/>
</dbReference>
<keyword evidence="7" id="KW-0862">Zinc</keyword>